<dbReference type="EMBL" id="UINC01192513">
    <property type="protein sequence ID" value="SVE07696.1"/>
    <property type="molecule type" value="Genomic_DNA"/>
</dbReference>
<proteinExistence type="inferred from homology"/>
<dbReference type="Pfam" id="PF13472">
    <property type="entry name" value="Lipase_GDSL_2"/>
    <property type="match status" value="1"/>
</dbReference>
<feature type="domain" description="SGNH hydrolase-type esterase" evidence="2">
    <location>
        <begin position="58"/>
        <end position="188"/>
    </location>
</feature>
<protein>
    <recommendedName>
        <fullName evidence="2">SGNH hydrolase-type esterase domain-containing protein</fullName>
    </recommendedName>
</protein>
<dbReference type="AlphaFoldDB" id="A0A383AIE5"/>
<name>A0A383AIE5_9ZZZZ</name>
<dbReference type="InterPro" id="IPR036514">
    <property type="entry name" value="SGNH_hydro_sf"/>
</dbReference>
<dbReference type="PANTHER" id="PTHR11852">
    <property type="entry name" value="PLATELET-ACTIVATING FACTOR ACETYLHYDROLASE"/>
    <property type="match status" value="1"/>
</dbReference>
<accession>A0A383AIE5</accession>
<sequence>MKALTTTFALFFLSIGLHAEGDKPAHSAVSPAPRSGGWMNRHESFNQRVAKGNVDLIFIGDSITHGWEGKGKAVWEKYYTKRNAVNLGIGGDRTEHVLWRLDNGNIKNISPKVAVVMIGTNNSGNGRNSAEEMVDGVTAVIEKLRAKLPKTEILLLDIFPRGQRINAQRGKILQVNQVLSRLDSRPHVT</sequence>
<dbReference type="InterPro" id="IPR013830">
    <property type="entry name" value="SGNH_hydro"/>
</dbReference>
<gene>
    <name evidence="3" type="ORF">METZ01_LOCUS460550</name>
</gene>
<comment type="similarity">
    <text evidence="1">Belongs to the 'GDSL' lipolytic enzyme family. Platelet-activating factor acetylhydrolase IB beta/gamma subunits subfamily.</text>
</comment>
<evidence type="ECO:0000256" key="1">
    <source>
        <dbReference type="ARBA" id="ARBA00038184"/>
    </source>
</evidence>
<feature type="non-terminal residue" evidence="3">
    <location>
        <position position="189"/>
    </location>
</feature>
<organism evidence="3">
    <name type="scientific">marine metagenome</name>
    <dbReference type="NCBI Taxonomy" id="408172"/>
    <lineage>
        <taxon>unclassified sequences</taxon>
        <taxon>metagenomes</taxon>
        <taxon>ecological metagenomes</taxon>
    </lineage>
</organism>
<dbReference type="SUPFAM" id="SSF52266">
    <property type="entry name" value="SGNH hydrolase"/>
    <property type="match status" value="1"/>
</dbReference>
<dbReference type="Gene3D" id="3.40.50.1110">
    <property type="entry name" value="SGNH hydrolase"/>
    <property type="match status" value="1"/>
</dbReference>
<evidence type="ECO:0000259" key="2">
    <source>
        <dbReference type="Pfam" id="PF13472"/>
    </source>
</evidence>
<evidence type="ECO:0000313" key="3">
    <source>
        <dbReference type="EMBL" id="SVE07696.1"/>
    </source>
</evidence>
<dbReference type="PANTHER" id="PTHR11852:SF0">
    <property type="entry name" value="PLATELET-ACTIVATING FACTOR ACETYLHYDROLASE IB SUBUNIT BETA HOMOLOG"/>
    <property type="match status" value="1"/>
</dbReference>
<reference evidence="3" key="1">
    <citation type="submission" date="2018-05" db="EMBL/GenBank/DDBJ databases">
        <authorList>
            <person name="Lanie J.A."/>
            <person name="Ng W.-L."/>
            <person name="Kazmierczak K.M."/>
            <person name="Andrzejewski T.M."/>
            <person name="Davidsen T.M."/>
            <person name="Wayne K.J."/>
            <person name="Tettelin H."/>
            <person name="Glass J.I."/>
            <person name="Rusch D."/>
            <person name="Podicherti R."/>
            <person name="Tsui H.-C.T."/>
            <person name="Winkler M.E."/>
        </authorList>
    </citation>
    <scope>NUCLEOTIDE SEQUENCE</scope>
</reference>